<dbReference type="Proteomes" id="UP000078512">
    <property type="component" value="Unassembled WGS sequence"/>
</dbReference>
<dbReference type="CDD" id="cd09917">
    <property type="entry name" value="F-box_SF"/>
    <property type="match status" value="1"/>
</dbReference>
<reference evidence="3 4" key="1">
    <citation type="submission" date="2016-05" db="EMBL/GenBank/DDBJ databases">
        <title>Genome sequencing reveals origins of a unique bacterial endosymbiosis in the earliest lineages of terrestrial Fungi.</title>
        <authorList>
            <consortium name="DOE Joint Genome Institute"/>
            <person name="Uehling J."/>
            <person name="Gryganskyi A."/>
            <person name="Hameed K."/>
            <person name="Tschaplinski T."/>
            <person name="Misztal P."/>
            <person name="Wu S."/>
            <person name="Desiro A."/>
            <person name="Vande Pol N."/>
            <person name="Du Z.-Y."/>
            <person name="Zienkiewicz A."/>
            <person name="Zienkiewicz K."/>
            <person name="Morin E."/>
            <person name="Tisserant E."/>
            <person name="Splivallo R."/>
            <person name="Hainaut M."/>
            <person name="Henrissat B."/>
            <person name="Ohm R."/>
            <person name="Kuo A."/>
            <person name="Yan J."/>
            <person name="Lipzen A."/>
            <person name="Nolan M."/>
            <person name="Labutti K."/>
            <person name="Barry K."/>
            <person name="Goldstein A."/>
            <person name="Labbe J."/>
            <person name="Schadt C."/>
            <person name="Tuskan G."/>
            <person name="Grigoriev I."/>
            <person name="Martin F."/>
            <person name="Vilgalys R."/>
            <person name="Bonito G."/>
        </authorList>
    </citation>
    <scope>NUCLEOTIDE SEQUENCE [LARGE SCALE GENOMIC DNA]</scope>
    <source>
        <strain evidence="3 4">AG-77</strain>
    </source>
</reference>
<dbReference type="Pfam" id="PF12937">
    <property type="entry name" value="F-box-like"/>
    <property type="match status" value="1"/>
</dbReference>
<dbReference type="SUPFAM" id="SSF81383">
    <property type="entry name" value="F-box domain"/>
    <property type="match status" value="1"/>
</dbReference>
<feature type="region of interest" description="Disordered" evidence="1">
    <location>
        <begin position="1"/>
        <end position="23"/>
    </location>
</feature>
<dbReference type="SMART" id="SM00256">
    <property type="entry name" value="FBOX"/>
    <property type="match status" value="1"/>
</dbReference>
<evidence type="ECO:0000313" key="3">
    <source>
        <dbReference type="EMBL" id="OAQ32912.1"/>
    </source>
</evidence>
<feature type="region of interest" description="Disordered" evidence="1">
    <location>
        <begin position="132"/>
        <end position="151"/>
    </location>
</feature>
<dbReference type="InterPro" id="IPR036047">
    <property type="entry name" value="F-box-like_dom_sf"/>
</dbReference>
<dbReference type="Gene3D" id="1.20.1280.50">
    <property type="match status" value="1"/>
</dbReference>
<dbReference type="OrthoDB" id="2448843at2759"/>
<dbReference type="AlphaFoldDB" id="A0A197K5H7"/>
<name>A0A197K5H7_9FUNG</name>
<dbReference type="EMBL" id="KV442023">
    <property type="protein sequence ID" value="OAQ32912.1"/>
    <property type="molecule type" value="Genomic_DNA"/>
</dbReference>
<sequence>MPTSSTTSQHLHANSPAQSSLSAPRHNGLRVTIFGIPLIIDEILRHLTIYDLRNCQRVSKYWRDLCRPGIWRLVSLHNQSTNSTERESILQNAHWIRSLSVDFWDTRLVDGEPCRSLHELVIWGQQHQQQLAQQEQEEDEASNTMPPTQTTTAWDLIGRNSALRSLSLEYTELLLPQLTTTYLNSVLFSTIRVLTVDIGVRISSPLPIITLLSHCPDSLQELSLINSGGIFWKEPIDVVCPASATTLTASWRVLPSLRSLRVECQMVENFHAAILLPLLQHCCPRLKQLTLGLVPRDLCWPLVDTLVASCPFLIDLEMPEVELNDMEMFRLVQSYVGLQRVDIAIYPNMTDRVIPTLIQFSGSTLTRVRIVEICTGSVQSNTMPLYPTMFLEHCPRLVSLVIRPISWYLGLENCLRSLVEGSNDKDKNGSQWVCHDLETLALSCLVPMDSTNVGRKKAFVKMTEQLCRKLRDLRRLKSIRLDRATMGLQLPIGNADDDFSQMQAMMERREEMIREYLYLHIVL</sequence>
<feature type="domain" description="F-box" evidence="2">
    <location>
        <begin position="36"/>
        <end position="74"/>
    </location>
</feature>
<organism evidence="3 4">
    <name type="scientific">Linnemannia elongata AG-77</name>
    <dbReference type="NCBI Taxonomy" id="1314771"/>
    <lineage>
        <taxon>Eukaryota</taxon>
        <taxon>Fungi</taxon>
        <taxon>Fungi incertae sedis</taxon>
        <taxon>Mucoromycota</taxon>
        <taxon>Mortierellomycotina</taxon>
        <taxon>Mortierellomycetes</taxon>
        <taxon>Mortierellales</taxon>
        <taxon>Mortierellaceae</taxon>
        <taxon>Linnemannia</taxon>
    </lineage>
</organism>
<dbReference type="InterPro" id="IPR001810">
    <property type="entry name" value="F-box_dom"/>
</dbReference>
<evidence type="ECO:0000259" key="2">
    <source>
        <dbReference type="SMART" id="SM00256"/>
    </source>
</evidence>
<protein>
    <recommendedName>
        <fullName evidence="2">F-box domain-containing protein</fullName>
    </recommendedName>
</protein>
<keyword evidence="4" id="KW-1185">Reference proteome</keyword>
<dbReference type="InterPro" id="IPR032675">
    <property type="entry name" value="LRR_dom_sf"/>
</dbReference>
<dbReference type="Gene3D" id="3.80.10.10">
    <property type="entry name" value="Ribonuclease Inhibitor"/>
    <property type="match status" value="1"/>
</dbReference>
<proteinExistence type="predicted"/>
<feature type="compositionally biased region" description="Polar residues" evidence="1">
    <location>
        <begin position="1"/>
        <end position="22"/>
    </location>
</feature>
<evidence type="ECO:0000256" key="1">
    <source>
        <dbReference type="SAM" id="MobiDB-lite"/>
    </source>
</evidence>
<dbReference type="SUPFAM" id="SSF52047">
    <property type="entry name" value="RNI-like"/>
    <property type="match status" value="1"/>
</dbReference>
<evidence type="ECO:0000313" key="4">
    <source>
        <dbReference type="Proteomes" id="UP000078512"/>
    </source>
</evidence>
<gene>
    <name evidence="3" type="ORF">K457DRAFT_15988</name>
</gene>
<feature type="compositionally biased region" description="Polar residues" evidence="1">
    <location>
        <begin position="142"/>
        <end position="151"/>
    </location>
</feature>
<accession>A0A197K5H7</accession>